<feature type="region of interest" description="Disordered" evidence="1">
    <location>
        <begin position="249"/>
        <end position="270"/>
    </location>
</feature>
<evidence type="ECO:0000256" key="1">
    <source>
        <dbReference type="SAM" id="MobiDB-lite"/>
    </source>
</evidence>
<dbReference type="RefSeq" id="WP_317746920.1">
    <property type="nucleotide sequence ID" value="NZ_JAWLUP010000002.1"/>
</dbReference>
<feature type="region of interest" description="Disordered" evidence="1">
    <location>
        <begin position="777"/>
        <end position="809"/>
    </location>
</feature>
<accession>A0AAE4UV96</accession>
<evidence type="ECO:0000259" key="2">
    <source>
        <dbReference type="Pfam" id="PF09250"/>
    </source>
</evidence>
<dbReference type="EMBL" id="JAWLUP010000002">
    <property type="protein sequence ID" value="MDV7263307.1"/>
    <property type="molecule type" value="Genomic_DNA"/>
</dbReference>
<evidence type="ECO:0000313" key="4">
    <source>
        <dbReference type="Proteomes" id="UP001185863"/>
    </source>
</evidence>
<reference evidence="3" key="1">
    <citation type="submission" date="2023-10" db="EMBL/GenBank/DDBJ databases">
        <title>Development of a sustainable strategy for remediation of hydrocarbon-contaminated territories based on the waste exchange concept.</title>
        <authorList>
            <person name="Krivoruchko A."/>
        </authorList>
    </citation>
    <scope>NUCLEOTIDE SEQUENCE</scope>
    <source>
        <strain evidence="3">IEGM 68</strain>
    </source>
</reference>
<dbReference type="Proteomes" id="UP001185863">
    <property type="component" value="Unassembled WGS sequence"/>
</dbReference>
<dbReference type="AlphaFoldDB" id="A0AAE4UV96"/>
<dbReference type="InterPro" id="IPR027417">
    <property type="entry name" value="P-loop_NTPase"/>
</dbReference>
<feature type="domain" description="DNA primase/polymerase bifunctional N-terminal" evidence="2">
    <location>
        <begin position="26"/>
        <end position="227"/>
    </location>
</feature>
<proteinExistence type="predicted"/>
<organism evidence="3 4">
    <name type="scientific">Rhodococcus oxybenzonivorans</name>
    <dbReference type="NCBI Taxonomy" id="1990687"/>
    <lineage>
        <taxon>Bacteria</taxon>
        <taxon>Bacillati</taxon>
        <taxon>Actinomycetota</taxon>
        <taxon>Actinomycetes</taxon>
        <taxon>Mycobacteriales</taxon>
        <taxon>Nocardiaceae</taxon>
        <taxon>Rhodococcus</taxon>
    </lineage>
</organism>
<dbReference type="Pfam" id="PF13481">
    <property type="entry name" value="AAA_25"/>
    <property type="match status" value="1"/>
</dbReference>
<evidence type="ECO:0000313" key="3">
    <source>
        <dbReference type="EMBL" id="MDV7263307.1"/>
    </source>
</evidence>
<feature type="compositionally biased region" description="Basic and acidic residues" evidence="1">
    <location>
        <begin position="249"/>
        <end position="266"/>
    </location>
</feature>
<dbReference type="SUPFAM" id="SSF52540">
    <property type="entry name" value="P-loop containing nucleoside triphosphate hydrolases"/>
    <property type="match status" value="1"/>
</dbReference>
<dbReference type="Pfam" id="PF09250">
    <property type="entry name" value="Prim-Pol"/>
    <property type="match status" value="1"/>
</dbReference>
<dbReference type="Gene3D" id="3.40.50.300">
    <property type="entry name" value="P-loop containing nucleotide triphosphate hydrolases"/>
    <property type="match status" value="1"/>
</dbReference>
<gene>
    <name evidence="3" type="ORF">R4315_01870</name>
</gene>
<feature type="compositionally biased region" description="Acidic residues" evidence="1">
    <location>
        <begin position="782"/>
        <end position="799"/>
    </location>
</feature>
<feature type="region of interest" description="Disordered" evidence="1">
    <location>
        <begin position="43"/>
        <end position="67"/>
    </location>
</feature>
<sequence>MLNTAGNPLESVMKNITERTPRLDAALAYAKVGASVVFVETREGEDRKKPLDLRTARERANDDKAAQKAAREAGNPFWEAMTSGSGRQTATDNPVRLRKYWDKYLQDSGGLEPNVGLDLEGSGVVGIDADHAYEVRDVQERATAGTDTPPERYPMTTASPGQTDAAGKPVHEDGGHFLYVNDVPDLPLVEEFKLPGGAVVSMAKRYIMVPPSRRPEGPYINVGPVQRLSENPWLVELIRAQAAENEVARERRAEAAEERAERRASGEDTLGETVAAWNDAHPWAELLEPHGWTPSPRKKDGECKCPVWKAPGDHGSDKSATAHEAGCTNKWVDLEDGSGPLHFWTSDVPPELAEHAARSTAQHLRVSKLQFAAAMRGQTDAEFMVAEGILGPAPAAWDVSEAVLEGPEDDMSAALNAIVAMAGRSGGSREQRRTRLDEAFLSREDLRNLPPLTPVVDGYLYLDTLAQLNGERGTYKTFLALDWAASVSVGAPWQGRSVKPGPVLYFAGEGVAKFDDRLSAWEAERNGGELSGVEVFRELVDFAAEPSVETDWVYVAAALAAREDKPALIVVDTLARYTPGHEENSAKDMGQLITNLDVVRRVTGACVLTLHHTARGTDHGRGSTSVEGGMQSVFLMRKPRDGEVALHTTKQKDGPELEPMALAVKPVPATGSIVLASAATDPFVVEGRPTIGQHSPNYVRVAATLFRTFGEGTSGGTRAEVKAVLQGDEVLKFGGKPGAVSKAFFNAWGTLERKGALVPVKGNRYLLAEEAAVEYGLLESVTPDEEDEATAPPDEDPEEGGASAAEVAP</sequence>
<comment type="caution">
    <text evidence="3">The sequence shown here is derived from an EMBL/GenBank/DDBJ whole genome shotgun (WGS) entry which is preliminary data.</text>
</comment>
<dbReference type="InterPro" id="IPR015330">
    <property type="entry name" value="DNA_primase/pol_bifunc_N"/>
</dbReference>
<name>A0AAE4UV96_9NOCA</name>
<protein>
    <submittedName>
        <fullName evidence="3">AAA family ATPase</fullName>
    </submittedName>
</protein>